<dbReference type="GO" id="GO:0042910">
    <property type="term" value="F:xenobiotic transmembrane transporter activity"/>
    <property type="evidence" value="ECO:0007669"/>
    <property type="project" value="InterPro"/>
</dbReference>
<name>A0A9Q8TZ23_9GAMM</name>
<evidence type="ECO:0000256" key="7">
    <source>
        <dbReference type="ARBA" id="ARBA00023065"/>
    </source>
</evidence>
<protein>
    <recommendedName>
        <fullName evidence="9">Multidrug-efflux transporter</fullName>
    </recommendedName>
</protein>
<evidence type="ECO:0000256" key="5">
    <source>
        <dbReference type="ARBA" id="ARBA00022692"/>
    </source>
</evidence>
<feature type="transmembrane region" description="Helical" evidence="10">
    <location>
        <begin position="54"/>
        <end position="76"/>
    </location>
</feature>
<dbReference type="CDD" id="cd13131">
    <property type="entry name" value="MATE_NorM_like"/>
    <property type="match status" value="1"/>
</dbReference>
<organism evidence="11 12">
    <name type="scientific">SAR86 cluster bacterium</name>
    <dbReference type="NCBI Taxonomy" id="2030880"/>
    <lineage>
        <taxon>Bacteria</taxon>
        <taxon>Pseudomonadati</taxon>
        <taxon>Pseudomonadota</taxon>
        <taxon>Gammaproteobacteria</taxon>
        <taxon>SAR86 cluster</taxon>
    </lineage>
</organism>
<dbReference type="Proteomes" id="UP001056381">
    <property type="component" value="Chromosome"/>
</dbReference>
<dbReference type="InterPro" id="IPR002528">
    <property type="entry name" value="MATE_fam"/>
</dbReference>
<evidence type="ECO:0000256" key="3">
    <source>
        <dbReference type="ARBA" id="ARBA00022449"/>
    </source>
</evidence>
<keyword evidence="3" id="KW-0050">Antiport</keyword>
<keyword evidence="2" id="KW-0813">Transport</keyword>
<dbReference type="EMBL" id="CP097966">
    <property type="protein sequence ID" value="URQ63534.1"/>
    <property type="molecule type" value="Genomic_DNA"/>
</dbReference>
<evidence type="ECO:0000256" key="6">
    <source>
        <dbReference type="ARBA" id="ARBA00022989"/>
    </source>
</evidence>
<comment type="subcellular location">
    <subcellularLocation>
        <location evidence="1">Cell inner membrane</location>
        <topology evidence="1">Multi-pass membrane protein</topology>
    </subcellularLocation>
</comment>
<feature type="transmembrane region" description="Helical" evidence="10">
    <location>
        <begin position="385"/>
        <end position="408"/>
    </location>
</feature>
<feature type="transmembrane region" description="Helical" evidence="10">
    <location>
        <begin position="15"/>
        <end position="34"/>
    </location>
</feature>
<feature type="transmembrane region" description="Helical" evidence="10">
    <location>
        <begin position="321"/>
        <end position="341"/>
    </location>
</feature>
<feature type="transmembrane region" description="Helical" evidence="10">
    <location>
        <begin position="163"/>
        <end position="183"/>
    </location>
</feature>
<dbReference type="Pfam" id="PF01554">
    <property type="entry name" value="MatE"/>
    <property type="match status" value="2"/>
</dbReference>
<feature type="transmembrane region" description="Helical" evidence="10">
    <location>
        <begin position="353"/>
        <end position="378"/>
    </location>
</feature>
<sequence>MFSLNLTNFNKEGEIFLKIGLPILGSQLVMYGMTTTDYIMAGYASSSDLAGVGLAAAIFNPAFFLSAGVMFGITPIIAQLYGAKDYALIKVKSRKFLWTALLVGVIFFIFLRSSGFIFDFLESERDMLEISTGYLSAISFGAIPMTIFQALRGYSEGITKTKVVFFLNLFAFLLNIPLNYLFIFYFDLGGVGCGVATALVAWIILIIFFLITKFSKTYKKISLYGKFIWPDISSNIELLKLGIPISFGIFVELSMFSGAALIISFFGANTLAAHTVAINLVGLLFMIPLSLGLCSAVRVGNLIGEKKLLQANYAANFSMRISFFLALINFLVIIFFHSFLVGLYTRDIDVAEIAVTLLMLAAIFQIPDAIGFSAIGSLRGHKDTFATMVIMIISYWLVALPLGMFLAFNSNGLFPDGAQGIWIGMIFGIIVSAVLNSMRLRYKKNRLKQLFKLRSNEV</sequence>
<feature type="transmembrane region" description="Helical" evidence="10">
    <location>
        <begin position="96"/>
        <end position="118"/>
    </location>
</feature>
<evidence type="ECO:0000256" key="4">
    <source>
        <dbReference type="ARBA" id="ARBA00022475"/>
    </source>
</evidence>
<keyword evidence="8 10" id="KW-0472">Membrane</keyword>
<proteinExistence type="predicted"/>
<keyword evidence="6 10" id="KW-1133">Transmembrane helix</keyword>
<feature type="transmembrane region" description="Helical" evidence="10">
    <location>
        <begin position="420"/>
        <end position="438"/>
    </location>
</feature>
<feature type="transmembrane region" description="Helical" evidence="10">
    <location>
        <begin position="278"/>
        <end position="300"/>
    </location>
</feature>
<evidence type="ECO:0000256" key="9">
    <source>
        <dbReference type="ARBA" id="ARBA00031636"/>
    </source>
</evidence>
<keyword evidence="7" id="KW-0406">Ion transport</keyword>
<feature type="transmembrane region" description="Helical" evidence="10">
    <location>
        <begin position="189"/>
        <end position="211"/>
    </location>
</feature>
<evidence type="ECO:0000256" key="10">
    <source>
        <dbReference type="SAM" id="Phobius"/>
    </source>
</evidence>
<dbReference type="NCBIfam" id="TIGR00797">
    <property type="entry name" value="matE"/>
    <property type="match status" value="1"/>
</dbReference>
<feature type="transmembrane region" description="Helical" evidence="10">
    <location>
        <begin position="241"/>
        <end position="266"/>
    </location>
</feature>
<dbReference type="AlphaFoldDB" id="A0A9Q8TZ23"/>
<dbReference type="GO" id="GO:0005886">
    <property type="term" value="C:plasma membrane"/>
    <property type="evidence" value="ECO:0007669"/>
    <property type="project" value="UniProtKB-SubCell"/>
</dbReference>
<keyword evidence="5 10" id="KW-0812">Transmembrane</keyword>
<accession>A0A9Q8TZ23</accession>
<evidence type="ECO:0000313" key="11">
    <source>
        <dbReference type="EMBL" id="URQ63534.1"/>
    </source>
</evidence>
<dbReference type="PIRSF" id="PIRSF006603">
    <property type="entry name" value="DinF"/>
    <property type="match status" value="1"/>
</dbReference>
<evidence type="ECO:0000256" key="2">
    <source>
        <dbReference type="ARBA" id="ARBA00022448"/>
    </source>
</evidence>
<dbReference type="PANTHER" id="PTHR43298">
    <property type="entry name" value="MULTIDRUG RESISTANCE PROTEIN NORM-RELATED"/>
    <property type="match status" value="1"/>
</dbReference>
<dbReference type="InterPro" id="IPR050222">
    <property type="entry name" value="MATE_MdtK"/>
</dbReference>
<feature type="transmembrane region" description="Helical" evidence="10">
    <location>
        <begin position="130"/>
        <end position="151"/>
    </location>
</feature>
<evidence type="ECO:0000256" key="1">
    <source>
        <dbReference type="ARBA" id="ARBA00004429"/>
    </source>
</evidence>
<dbReference type="PANTHER" id="PTHR43298:SF2">
    <property type="entry name" value="FMN_FAD EXPORTER YEEO-RELATED"/>
    <property type="match status" value="1"/>
</dbReference>
<dbReference type="GO" id="GO:0015297">
    <property type="term" value="F:antiporter activity"/>
    <property type="evidence" value="ECO:0007669"/>
    <property type="project" value="UniProtKB-KW"/>
</dbReference>
<dbReference type="InterPro" id="IPR048279">
    <property type="entry name" value="MdtK-like"/>
</dbReference>
<evidence type="ECO:0000313" key="12">
    <source>
        <dbReference type="Proteomes" id="UP001056381"/>
    </source>
</evidence>
<keyword evidence="12" id="KW-1185">Reference proteome</keyword>
<reference evidence="11" key="1">
    <citation type="submission" date="2022-05" db="EMBL/GenBank/DDBJ databases">
        <title>Single-amplified genomics reveal most streamlined microbe among free-living bacteria.</title>
        <authorList>
            <person name="Roda-Garcia J."/>
            <person name="Haro-Moreno J.M."/>
            <person name="Rodriguez-Valera F."/>
            <person name="Almagro-Moreno S."/>
            <person name="Lopez-Perez M."/>
        </authorList>
    </citation>
    <scope>NUCLEOTIDE SEQUENCE</scope>
    <source>
        <strain evidence="11">TMED112-D2-2</strain>
    </source>
</reference>
<gene>
    <name evidence="11" type="ORF">M9B40_01890</name>
</gene>
<dbReference type="GO" id="GO:0006811">
    <property type="term" value="P:monoatomic ion transport"/>
    <property type="evidence" value="ECO:0007669"/>
    <property type="project" value="UniProtKB-KW"/>
</dbReference>
<keyword evidence="4" id="KW-1003">Cell membrane</keyword>
<evidence type="ECO:0000256" key="8">
    <source>
        <dbReference type="ARBA" id="ARBA00023136"/>
    </source>
</evidence>